<evidence type="ECO:0000313" key="3">
    <source>
        <dbReference type="EMBL" id="ODV66184.1"/>
    </source>
</evidence>
<evidence type="ECO:0000256" key="2">
    <source>
        <dbReference type="ARBA" id="ARBA00014286"/>
    </source>
</evidence>
<sequence>MINVFRPLFTSQSETQAPVPIINETVYNQTTIHEENDYDGHFEFLGGRYCSKYLTSESLNRDVSVKPIHSHNDYWRYAPLTEALGAGAQSIEADIWYFPENYTLQATAVETAEETERRKEDPESNPLRLKSFNDSSIYVGHNQIFLEPENTLDKLYFDKLFEILSYSNPEMKYVDTTKEALPLLEETKSKFGVFYNSPETPLYLWLDFKTDANETYKVLQKSLQRFIENDYLAYYDTTTQTYHEGPIILTITGNIPWGLIEQETKRYVFVDVPLADFGKLDIDERVLQRYAQLGKVASGSMEEIIGTKEFIKNSRLDKFNEDASIMLEQVFDKVHAYGLKSRIWGDADFPSYIKEGHWKNLYELGSDFLNTDDVYDVAYL</sequence>
<dbReference type="RefSeq" id="XP_020075251.1">
    <property type="nucleotide sequence ID" value="XM_020218849.1"/>
</dbReference>
<dbReference type="GO" id="GO:0006629">
    <property type="term" value="P:lipid metabolic process"/>
    <property type="evidence" value="ECO:0007669"/>
    <property type="project" value="InterPro"/>
</dbReference>
<dbReference type="STRING" id="984485.A0A1E4RFZ4"/>
<protein>
    <recommendedName>
        <fullName evidence="2">Altered inheritance of mitochondria protein 6</fullName>
    </recommendedName>
</protein>
<evidence type="ECO:0000313" key="4">
    <source>
        <dbReference type="Proteomes" id="UP000095085"/>
    </source>
</evidence>
<reference evidence="4" key="1">
    <citation type="submission" date="2016-05" db="EMBL/GenBank/DDBJ databases">
        <title>Comparative genomics of biotechnologically important yeasts.</title>
        <authorList>
            <consortium name="DOE Joint Genome Institute"/>
            <person name="Riley R."/>
            <person name="Haridas S."/>
            <person name="Wolfe K.H."/>
            <person name="Lopes M.R."/>
            <person name="Hittinger C.T."/>
            <person name="Goker M."/>
            <person name="Salamov A."/>
            <person name="Wisecaver J."/>
            <person name="Long T.M."/>
            <person name="Aerts A.L."/>
            <person name="Barry K."/>
            <person name="Choi C."/>
            <person name="Clum A."/>
            <person name="Coughlan A.Y."/>
            <person name="Deshpande S."/>
            <person name="Douglass A.P."/>
            <person name="Hanson S.J."/>
            <person name="Klenk H.-P."/>
            <person name="Labutti K."/>
            <person name="Lapidus A."/>
            <person name="Lindquist E."/>
            <person name="Lipzen A."/>
            <person name="Meier-Kolthoff J.P."/>
            <person name="Ohm R.A."/>
            <person name="Otillar R.P."/>
            <person name="Pangilinan J."/>
            <person name="Peng Y."/>
            <person name="Rokas A."/>
            <person name="Rosa C.A."/>
            <person name="Scheuner C."/>
            <person name="Sibirny A.A."/>
            <person name="Slot J.C."/>
            <person name="Stielow J.B."/>
            <person name="Sun H."/>
            <person name="Kurtzman C.P."/>
            <person name="Blackwell M."/>
            <person name="Grigoriev I.V."/>
            <person name="Jeffries T.W."/>
        </authorList>
    </citation>
    <scope>NUCLEOTIDE SEQUENCE [LARGE SCALE GENOMIC DNA]</scope>
    <source>
        <strain evidence="4">NRRL Y-1933</strain>
    </source>
</reference>
<dbReference type="PANTHER" id="PTHR31571:SF1">
    <property type="entry name" value="ALTERED INHERITANCE OF MITOCHONDRIA PROTEIN 6"/>
    <property type="match status" value="1"/>
</dbReference>
<name>A0A1E4RFZ4_9ASCO</name>
<dbReference type="GeneID" id="30993399"/>
<dbReference type="InterPro" id="IPR051236">
    <property type="entry name" value="HAT_RTT109-like"/>
</dbReference>
<comment type="similarity">
    <text evidence="1">Belongs to the AIM6 family.</text>
</comment>
<dbReference type="OrthoDB" id="4153866at2759"/>
<accession>A0A1E4RFZ4</accession>
<dbReference type="SUPFAM" id="SSF51695">
    <property type="entry name" value="PLC-like phosphodiesterases"/>
    <property type="match status" value="1"/>
</dbReference>
<keyword evidence="4" id="KW-1185">Reference proteome</keyword>
<evidence type="ECO:0000256" key="1">
    <source>
        <dbReference type="ARBA" id="ARBA00008858"/>
    </source>
</evidence>
<dbReference type="Proteomes" id="UP000095085">
    <property type="component" value="Unassembled WGS sequence"/>
</dbReference>
<dbReference type="EMBL" id="KV454543">
    <property type="protein sequence ID" value="ODV66184.1"/>
    <property type="molecule type" value="Genomic_DNA"/>
</dbReference>
<gene>
    <name evidence="3" type="ORF">HYPBUDRAFT_111734</name>
</gene>
<organism evidence="3 4">
    <name type="scientific">Hyphopichia burtonii NRRL Y-1933</name>
    <dbReference type="NCBI Taxonomy" id="984485"/>
    <lineage>
        <taxon>Eukaryota</taxon>
        <taxon>Fungi</taxon>
        <taxon>Dikarya</taxon>
        <taxon>Ascomycota</taxon>
        <taxon>Saccharomycotina</taxon>
        <taxon>Pichiomycetes</taxon>
        <taxon>Debaryomycetaceae</taxon>
        <taxon>Hyphopichia</taxon>
    </lineage>
</organism>
<dbReference type="AlphaFoldDB" id="A0A1E4RFZ4"/>
<dbReference type="GO" id="GO:0008081">
    <property type="term" value="F:phosphoric diester hydrolase activity"/>
    <property type="evidence" value="ECO:0007669"/>
    <property type="project" value="InterPro"/>
</dbReference>
<dbReference type="PANTHER" id="PTHR31571">
    <property type="entry name" value="ALTERED INHERITANCE OF MITOCHONDRIA PROTEIN 6"/>
    <property type="match status" value="1"/>
</dbReference>
<dbReference type="InterPro" id="IPR017946">
    <property type="entry name" value="PLC-like_Pdiesterase_TIM-brl"/>
</dbReference>
<proteinExistence type="inferred from homology"/>